<protein>
    <submittedName>
        <fullName evidence="1">Uncharacterized protein</fullName>
    </submittedName>
</protein>
<evidence type="ECO:0000313" key="2">
    <source>
        <dbReference type="Proteomes" id="UP000186922"/>
    </source>
</evidence>
<gene>
    <name evidence="1" type="primary">RvY_11833-1</name>
    <name evidence="1" type="synonym">RvY_11833.1</name>
    <name evidence="1" type="ORF">RvY_11833</name>
</gene>
<keyword evidence="2" id="KW-1185">Reference proteome</keyword>
<dbReference type="AlphaFoldDB" id="A0A1D1VJU3"/>
<comment type="caution">
    <text evidence="1">The sequence shown here is derived from an EMBL/GenBank/DDBJ whole genome shotgun (WGS) entry which is preliminary data.</text>
</comment>
<sequence>MPIQVFLLHKYPDENSNTSWAYGDKYDETARIAFRAALVLEDIPPSAKDMTEQDMPVDRLRRASRERYNVTWTTPPLRLMPTYEAIMVLGSVSIRVYAVPKKRKKNNNCAPEASVFGFETDGRAYAKHPGCI</sequence>
<organism evidence="1 2">
    <name type="scientific">Ramazzottius varieornatus</name>
    <name type="common">Water bear</name>
    <name type="synonym">Tardigrade</name>
    <dbReference type="NCBI Taxonomy" id="947166"/>
    <lineage>
        <taxon>Eukaryota</taxon>
        <taxon>Metazoa</taxon>
        <taxon>Ecdysozoa</taxon>
        <taxon>Tardigrada</taxon>
        <taxon>Eutardigrada</taxon>
        <taxon>Parachela</taxon>
        <taxon>Hypsibioidea</taxon>
        <taxon>Ramazzottiidae</taxon>
        <taxon>Ramazzottius</taxon>
    </lineage>
</organism>
<accession>A0A1D1VJU3</accession>
<reference evidence="1 2" key="1">
    <citation type="journal article" date="2016" name="Nat. Commun.">
        <title>Extremotolerant tardigrade genome and improved radiotolerance of human cultured cells by tardigrade-unique protein.</title>
        <authorList>
            <person name="Hashimoto T."/>
            <person name="Horikawa D.D."/>
            <person name="Saito Y."/>
            <person name="Kuwahara H."/>
            <person name="Kozuka-Hata H."/>
            <person name="Shin-I T."/>
            <person name="Minakuchi Y."/>
            <person name="Ohishi K."/>
            <person name="Motoyama A."/>
            <person name="Aizu T."/>
            <person name="Enomoto A."/>
            <person name="Kondo K."/>
            <person name="Tanaka S."/>
            <person name="Hara Y."/>
            <person name="Koshikawa S."/>
            <person name="Sagara H."/>
            <person name="Miura T."/>
            <person name="Yokobori S."/>
            <person name="Miyagawa K."/>
            <person name="Suzuki Y."/>
            <person name="Kubo T."/>
            <person name="Oyama M."/>
            <person name="Kohara Y."/>
            <person name="Fujiyama A."/>
            <person name="Arakawa K."/>
            <person name="Katayama T."/>
            <person name="Toyoda A."/>
            <person name="Kunieda T."/>
        </authorList>
    </citation>
    <scope>NUCLEOTIDE SEQUENCE [LARGE SCALE GENOMIC DNA]</scope>
    <source>
        <strain evidence="1 2">YOKOZUNA-1</strain>
    </source>
</reference>
<proteinExistence type="predicted"/>
<dbReference type="Proteomes" id="UP000186922">
    <property type="component" value="Unassembled WGS sequence"/>
</dbReference>
<name>A0A1D1VJU3_RAMVA</name>
<dbReference type="EMBL" id="BDGG01000006">
    <property type="protein sequence ID" value="GAV01066.1"/>
    <property type="molecule type" value="Genomic_DNA"/>
</dbReference>
<evidence type="ECO:0000313" key="1">
    <source>
        <dbReference type="EMBL" id="GAV01066.1"/>
    </source>
</evidence>